<proteinExistence type="predicted"/>
<dbReference type="HOGENOM" id="CLU_1228867_0_0_0"/>
<organism evidence="2">
    <name type="scientific">Candidatus Moduliflexus flocculans</name>
    <dbReference type="NCBI Taxonomy" id="1499966"/>
    <lineage>
        <taxon>Bacteria</taxon>
        <taxon>Candidatus Moduliflexota</taxon>
        <taxon>Candidatus Moduliflexia</taxon>
        <taxon>Candidatus Moduliflexales</taxon>
        <taxon>Candidatus Moduliflexaceae</taxon>
    </lineage>
</organism>
<dbReference type="EMBL" id="DF820455">
    <property type="protein sequence ID" value="GAK49332.1"/>
    <property type="molecule type" value="Genomic_DNA"/>
</dbReference>
<protein>
    <recommendedName>
        <fullName evidence="1">REase AHJR-like domain-containing protein</fullName>
    </recommendedName>
</protein>
<dbReference type="Pfam" id="PF18743">
    <property type="entry name" value="AHJR-like"/>
    <property type="match status" value="1"/>
</dbReference>
<accession>A0A0S6VTN3</accession>
<name>A0A0S6VTN3_9BACT</name>
<sequence>MTKQQTHDSILKNTAEQYKKNGYEVFIAPQVNELPFDLGRYRPDLLVKKSKNEGYIIEVKDVSREAPIDHYREIAETVAQHAGWRFLLVTGEDSAIGNLLSWEQIFRKKEHVERLIASGEKEAAFLPLWTIFEALMRKQAERASIPIERFPTSSLIKHLYSQGELSIAQFDQAIALLNVRNRIVHGFEIIEVEESFKQLKQLVDELIHLWMPQAS</sequence>
<keyword evidence="3" id="KW-1185">Reference proteome</keyword>
<reference evidence="2" key="1">
    <citation type="journal article" date="2015" name="PeerJ">
        <title>First genomic representation of candidate bacterial phylum KSB3 points to enhanced environmental sensing as a trigger of wastewater bulking.</title>
        <authorList>
            <person name="Sekiguchi Y."/>
            <person name="Ohashi A."/>
            <person name="Parks D.H."/>
            <person name="Yamauchi T."/>
            <person name="Tyson G.W."/>
            <person name="Hugenholtz P."/>
        </authorList>
    </citation>
    <scope>NUCLEOTIDE SEQUENCE [LARGE SCALE GENOMIC DNA]</scope>
</reference>
<dbReference type="InterPro" id="IPR040902">
    <property type="entry name" value="AHJR-like"/>
</dbReference>
<evidence type="ECO:0000259" key="1">
    <source>
        <dbReference type="Pfam" id="PF18743"/>
    </source>
</evidence>
<dbReference type="STRING" id="1499966.U14_00554"/>
<dbReference type="AlphaFoldDB" id="A0A0S6VTN3"/>
<evidence type="ECO:0000313" key="3">
    <source>
        <dbReference type="Proteomes" id="UP000030700"/>
    </source>
</evidence>
<gene>
    <name evidence="2" type="ORF">U14_00554</name>
</gene>
<feature type="domain" description="REase AHJR-like" evidence="1">
    <location>
        <begin position="5"/>
        <end position="115"/>
    </location>
</feature>
<evidence type="ECO:0000313" key="2">
    <source>
        <dbReference type="EMBL" id="GAK49332.1"/>
    </source>
</evidence>
<dbReference type="Proteomes" id="UP000030700">
    <property type="component" value="Unassembled WGS sequence"/>
</dbReference>